<sequence length="167" mass="19097">MNMVFCKVRDTIEHLRHEPSKSTISRNGNCKWWRGKEGANNVLNASNWKITAKDCRSKDDIIAISQNGQDHGPSRIKDRRRGDAAFPRDHLDKSTIRPQRDKILASAMGSLGAKGGRQLQVGHRFLVKFVLSIPKEFPFTSSVRVKILNDFSYFSIRWPRDDSLSRC</sequence>
<protein>
    <submittedName>
        <fullName evidence="2">Uncharacterized protein</fullName>
    </submittedName>
</protein>
<gene>
    <name evidence="2" type="ORF">RRF57_013203</name>
</gene>
<organism evidence="2 3">
    <name type="scientific">Xylaria bambusicola</name>
    <dbReference type="NCBI Taxonomy" id="326684"/>
    <lineage>
        <taxon>Eukaryota</taxon>
        <taxon>Fungi</taxon>
        <taxon>Dikarya</taxon>
        <taxon>Ascomycota</taxon>
        <taxon>Pezizomycotina</taxon>
        <taxon>Sordariomycetes</taxon>
        <taxon>Xylariomycetidae</taxon>
        <taxon>Xylariales</taxon>
        <taxon>Xylariaceae</taxon>
        <taxon>Xylaria</taxon>
    </lineage>
</organism>
<accession>A0AAN7V0I5</accession>
<dbReference type="Proteomes" id="UP001305414">
    <property type="component" value="Unassembled WGS sequence"/>
</dbReference>
<reference evidence="2 3" key="1">
    <citation type="submission" date="2023-10" db="EMBL/GenBank/DDBJ databases">
        <title>Draft genome sequence of Xylaria bambusicola isolate GMP-LS, the root and basal stem rot pathogen of sugarcane in Indonesia.</title>
        <authorList>
            <person name="Selvaraj P."/>
            <person name="Muralishankar V."/>
            <person name="Muruganantham S."/>
            <person name="Sp S."/>
            <person name="Haryani S."/>
            <person name="Lau K.J.X."/>
            <person name="Naqvi N.I."/>
        </authorList>
    </citation>
    <scope>NUCLEOTIDE SEQUENCE [LARGE SCALE GENOMIC DNA]</scope>
    <source>
        <strain evidence="2">GMP-LS</strain>
    </source>
</reference>
<evidence type="ECO:0000313" key="3">
    <source>
        <dbReference type="Proteomes" id="UP001305414"/>
    </source>
</evidence>
<dbReference type="AlphaFoldDB" id="A0AAN7V0I5"/>
<proteinExistence type="predicted"/>
<keyword evidence="3" id="KW-1185">Reference proteome</keyword>
<evidence type="ECO:0000313" key="2">
    <source>
        <dbReference type="EMBL" id="KAK5637488.1"/>
    </source>
</evidence>
<feature type="region of interest" description="Disordered" evidence="1">
    <location>
        <begin position="66"/>
        <end position="92"/>
    </location>
</feature>
<dbReference type="EMBL" id="JAWHQM010000122">
    <property type="protein sequence ID" value="KAK5637488.1"/>
    <property type="molecule type" value="Genomic_DNA"/>
</dbReference>
<feature type="compositionally biased region" description="Basic and acidic residues" evidence="1">
    <location>
        <begin position="72"/>
        <end position="92"/>
    </location>
</feature>
<comment type="caution">
    <text evidence="2">The sequence shown here is derived from an EMBL/GenBank/DDBJ whole genome shotgun (WGS) entry which is preliminary data.</text>
</comment>
<evidence type="ECO:0000256" key="1">
    <source>
        <dbReference type="SAM" id="MobiDB-lite"/>
    </source>
</evidence>
<name>A0AAN7V0I5_9PEZI</name>